<dbReference type="OrthoDB" id="5847319at2759"/>
<evidence type="ECO:0000313" key="1">
    <source>
        <dbReference type="EMBL" id="VDK78995.1"/>
    </source>
</evidence>
<evidence type="ECO:0000313" key="2">
    <source>
        <dbReference type="Proteomes" id="UP000277928"/>
    </source>
</evidence>
<reference evidence="1 2" key="1">
    <citation type="submission" date="2018-08" db="EMBL/GenBank/DDBJ databases">
        <authorList>
            <person name="Laetsch R D."/>
            <person name="Stevens L."/>
            <person name="Kumar S."/>
            <person name="Blaxter L. M."/>
        </authorList>
    </citation>
    <scope>NUCLEOTIDE SEQUENCE [LARGE SCALE GENOMIC DNA]</scope>
</reference>
<name>A0A3P6TDU0_LITSI</name>
<sequence length="216" mass="24442">MLGSLFDALATVQHELTNSVQKLRNAAPPAVERSSSEAIASLLKTQAGSNLLLKYQLNIEMMEQMNDENIRLANLCSTRMGRVQQMCNERAEVVLACYNHLRTLDQTRKELVNLDNEISKLSRFCLQTELAMTHLEALLIIADTEADIAFMKSDMKKPKAQTSNVLKYSNNIADVGHSSLALNQDEPRPHNQFDFEIKRLEEVALEEFLRSCENDD</sequence>
<dbReference type="AlphaFoldDB" id="A0A3P6TDU0"/>
<proteinExistence type="predicted"/>
<dbReference type="OMA" id="CEVAHTE"/>
<protein>
    <submittedName>
        <fullName evidence="1">Uncharacterized protein</fullName>
    </submittedName>
</protein>
<gene>
    <name evidence="1" type="ORF">NLS_LOCUS4305</name>
</gene>
<keyword evidence="2" id="KW-1185">Reference proteome</keyword>
<dbReference type="STRING" id="42156.A0A3P6TDU0"/>
<organism evidence="1 2">
    <name type="scientific">Litomosoides sigmodontis</name>
    <name type="common">Filarial nematode worm</name>
    <dbReference type="NCBI Taxonomy" id="42156"/>
    <lineage>
        <taxon>Eukaryota</taxon>
        <taxon>Metazoa</taxon>
        <taxon>Ecdysozoa</taxon>
        <taxon>Nematoda</taxon>
        <taxon>Chromadorea</taxon>
        <taxon>Rhabditida</taxon>
        <taxon>Spirurina</taxon>
        <taxon>Spiruromorpha</taxon>
        <taxon>Filarioidea</taxon>
        <taxon>Onchocercidae</taxon>
        <taxon>Litomosoides</taxon>
    </lineage>
</organism>
<accession>A0A3P6TDU0</accession>
<dbReference type="EMBL" id="UYRX01000269">
    <property type="protein sequence ID" value="VDK78995.1"/>
    <property type="molecule type" value="Genomic_DNA"/>
</dbReference>
<dbReference type="Proteomes" id="UP000277928">
    <property type="component" value="Unassembled WGS sequence"/>
</dbReference>